<name>A0AC61DED2_9FIRM</name>
<reference evidence="1" key="1">
    <citation type="submission" date="2017-10" db="EMBL/GenBank/DDBJ databases">
        <title>Genome sequence of cellulolytic Lachnospiraceae bacterium XHS1971 isolated from hotspring sediment.</title>
        <authorList>
            <person name="Vasudevan G."/>
            <person name="Joshi A.J."/>
            <person name="Hivarkar S."/>
            <person name="Lanjekar V.B."/>
            <person name="Dhakephalkar P.K."/>
            <person name="Dagar S."/>
        </authorList>
    </citation>
    <scope>NUCLEOTIDE SEQUENCE</scope>
    <source>
        <strain evidence="1">XHS1971</strain>
    </source>
</reference>
<comment type="caution">
    <text evidence="1">The sequence shown here is derived from an EMBL/GenBank/DDBJ whole genome shotgun (WGS) entry which is preliminary data.</text>
</comment>
<protein>
    <submittedName>
        <fullName evidence="1">DNA polymerase III subunit delta</fullName>
    </submittedName>
</protein>
<evidence type="ECO:0000313" key="1">
    <source>
        <dbReference type="EMBL" id="PHV71505.1"/>
    </source>
</evidence>
<accession>A0AC61DED2</accession>
<dbReference type="Proteomes" id="UP000224460">
    <property type="component" value="Unassembled WGS sequence"/>
</dbReference>
<gene>
    <name evidence="1" type="primary">holA</name>
    <name evidence="1" type="ORF">CS063_05515</name>
</gene>
<keyword evidence="2" id="KW-1185">Reference proteome</keyword>
<dbReference type="EMBL" id="PEDL01000003">
    <property type="protein sequence ID" value="PHV71505.1"/>
    <property type="molecule type" value="Genomic_DNA"/>
</dbReference>
<organism evidence="1 2">
    <name type="scientific">Sporanaerobium hydrogeniformans</name>
    <dbReference type="NCBI Taxonomy" id="3072179"/>
    <lineage>
        <taxon>Bacteria</taxon>
        <taxon>Bacillati</taxon>
        <taxon>Bacillota</taxon>
        <taxon>Clostridia</taxon>
        <taxon>Lachnospirales</taxon>
        <taxon>Lachnospiraceae</taxon>
        <taxon>Sporanaerobium</taxon>
    </lineage>
</organism>
<sequence length="328" mass="38090">MTKMLNTQGYLLMGEDNWLKAKWFKTFKQDYCIDEQDMMNYVEIKAKDLSFSKLEDTLNTLPFFASHKLIYLKDSGLFKAGKKEESDSFLGLIKDLPEYILLVVDEKEVDKRNKLYKVFKERYAIIVCDYPGEEQVITILQKELKKNRLEMDKGNLLYFIRNMPENVEAILTEFQKLITYVEEGKITQEAIDAVCIFSLEKRVFELVKKIGAKESSEALAIYNRMIQSKESPIGILVLIARHYRVMLQIKYLSSKRNLSQKELATQLKLPYFAVKELTEQSRKYSFKQLEAILAACLETDQAIKTGKMEGVKCVEVLIMNCLNQPKIG</sequence>
<evidence type="ECO:0000313" key="2">
    <source>
        <dbReference type="Proteomes" id="UP000224460"/>
    </source>
</evidence>
<proteinExistence type="predicted"/>